<proteinExistence type="predicted"/>
<sequence length="77" mass="8704">MYTSAGSTAQLSVIDDERFTQRFVLGSGCFPIAVQGYLTVEPYERSMSILHRAQPCTLIAGQTEFLGYQELLRQQRQ</sequence>
<gene>
    <name evidence="1" type="ORF">AWB82_05922</name>
</gene>
<dbReference type="AlphaFoldDB" id="A0A158CXB0"/>
<comment type="caution">
    <text evidence="1">The sequence shown here is derived from an EMBL/GenBank/DDBJ whole genome shotgun (WGS) entry which is preliminary data.</text>
</comment>
<dbReference type="EMBL" id="FCOJ02000060">
    <property type="protein sequence ID" value="SAK86790.1"/>
    <property type="molecule type" value="Genomic_DNA"/>
</dbReference>
<dbReference type="Proteomes" id="UP000054596">
    <property type="component" value="Unassembled WGS sequence"/>
</dbReference>
<protein>
    <submittedName>
        <fullName evidence="1">Uncharacterized protein</fullName>
    </submittedName>
</protein>
<accession>A0A158CXB0</accession>
<evidence type="ECO:0000313" key="1">
    <source>
        <dbReference type="EMBL" id="SAK86790.1"/>
    </source>
</evidence>
<name>A0A158CXB0_9BURK</name>
<evidence type="ECO:0000313" key="2">
    <source>
        <dbReference type="Proteomes" id="UP000054596"/>
    </source>
</evidence>
<organism evidence="1 2">
    <name type="scientific">Caballeronia glebae</name>
    <dbReference type="NCBI Taxonomy" id="1777143"/>
    <lineage>
        <taxon>Bacteria</taxon>
        <taxon>Pseudomonadati</taxon>
        <taxon>Pseudomonadota</taxon>
        <taxon>Betaproteobacteria</taxon>
        <taxon>Burkholderiales</taxon>
        <taxon>Burkholderiaceae</taxon>
        <taxon>Caballeronia</taxon>
    </lineage>
</organism>
<reference evidence="1" key="1">
    <citation type="submission" date="2016-01" db="EMBL/GenBank/DDBJ databases">
        <authorList>
            <person name="Peeters C."/>
        </authorList>
    </citation>
    <scope>NUCLEOTIDE SEQUENCE [LARGE SCALE GENOMIC DNA]</scope>
    <source>
        <strain evidence="1">LMG 29325</strain>
    </source>
</reference>
<keyword evidence="2" id="KW-1185">Reference proteome</keyword>